<dbReference type="AlphaFoldDB" id="A0A0F9AUV5"/>
<gene>
    <name evidence="1" type="ORF">LCGC14_2526390</name>
</gene>
<name>A0A0F9AUV5_9ZZZZ</name>
<reference evidence="1" key="1">
    <citation type="journal article" date="2015" name="Nature">
        <title>Complex archaea that bridge the gap between prokaryotes and eukaryotes.</title>
        <authorList>
            <person name="Spang A."/>
            <person name="Saw J.H."/>
            <person name="Jorgensen S.L."/>
            <person name="Zaremba-Niedzwiedzka K."/>
            <person name="Martijn J."/>
            <person name="Lind A.E."/>
            <person name="van Eijk R."/>
            <person name="Schleper C."/>
            <person name="Guy L."/>
            <person name="Ettema T.J."/>
        </authorList>
    </citation>
    <scope>NUCLEOTIDE SEQUENCE</scope>
</reference>
<comment type="caution">
    <text evidence="1">The sequence shown here is derived from an EMBL/GenBank/DDBJ whole genome shotgun (WGS) entry which is preliminary data.</text>
</comment>
<accession>A0A0F9AUV5</accession>
<protein>
    <submittedName>
        <fullName evidence="1">Uncharacterized protein</fullName>
    </submittedName>
</protein>
<organism evidence="1">
    <name type="scientific">marine sediment metagenome</name>
    <dbReference type="NCBI Taxonomy" id="412755"/>
    <lineage>
        <taxon>unclassified sequences</taxon>
        <taxon>metagenomes</taxon>
        <taxon>ecological metagenomes</taxon>
    </lineage>
</organism>
<proteinExistence type="predicted"/>
<dbReference type="EMBL" id="LAZR01040880">
    <property type="protein sequence ID" value="KKL13374.1"/>
    <property type="molecule type" value="Genomic_DNA"/>
</dbReference>
<evidence type="ECO:0000313" key="1">
    <source>
        <dbReference type="EMBL" id="KKL13374.1"/>
    </source>
</evidence>
<sequence>MCFQTTPLGGGEGTAFNFGIATRGTVSLIGSAQIRGLNASWEADMYIGSPGPDPVLWMDGRAVTDGDVVVAYADANLQESVSHRSSIGGESMPNRDDPEAGIWDHLHLGGFPVVFPEASTTDFEAYAKNVVDKDTPTDGGTFTNIRILADTDPTFSGGPRFEGVIFIETPNKVTISGGAEIAAIIVTQDAGSGATESNYIHLTGGVSVLGVDTLPDEPQFEGLHDEIGTFIVAPGFEVLLDGSFGTVSGAMAAEQFSFTGDAGGTLRGPLINWGSGQLGLDGNSSVIIDRSLGTDMLPGFDYGDEEYYRLKVLKASYREPTE</sequence>